<comment type="caution">
    <text evidence="3">The sequence shown here is derived from an EMBL/GenBank/DDBJ whole genome shotgun (WGS) entry which is preliminary data.</text>
</comment>
<evidence type="ECO:0000259" key="2">
    <source>
        <dbReference type="Pfam" id="PF07940"/>
    </source>
</evidence>
<dbReference type="OrthoDB" id="9772435at2"/>
<sequence length="599" mass="66484">MPIAHPRLLVTSFEPLRKTVTVDVFAGQYYAAVKADADNILLLPPRPYAIPDGQRLLDASREVLRRAYSLAITFIVEGDVRYSTRLWDELSSAAAYPDWNSQRHFLDTAEMTHALAIGYDWLFDVWTESQRLTLRTAIRNFGLLPGLKVDQTDYDFRQLDHNWNLVCNGGLVMGALAIEEDEPEICREIVALAAESVPKAIALYAPGGAYPEGVGYWAYATKYLVAYLATLNSALSDEKGFTQSEGLAVTAYFPLYMTGPTGRTFNYYDATEEIHQTSEMFWLASTFDSPVFGWWGMQGAANEPVSWQQSPAGLLWYRPELSQGPADAGLPLDRTFSGSEVVSHLSEWQNSQANYVAAKAGDNSTNHGDLDLGTFVLDALGVRWAVDLGPDDYNLPGYWFREPGGARWELYRKRAEGHNTLVVNPGAHADQLETAVGHIERFECGADAGFSVLELDKAHPDIEYWRRGVGLFDARSQFVIQDEVTLTAPGVIWWFLHTRADIELGADLRTATLSSEGESVVVRLAEPVDATFQVLDARPLSSSPDPHGQDRNEGVRKLALALHDITEARISVQLTPIDSSTDTGTAPLRPVTSLEQWRF</sequence>
<organism evidence="3 4">
    <name type="scientific">Subtercola boreus</name>
    <dbReference type="NCBI Taxonomy" id="120213"/>
    <lineage>
        <taxon>Bacteria</taxon>
        <taxon>Bacillati</taxon>
        <taxon>Actinomycetota</taxon>
        <taxon>Actinomycetes</taxon>
        <taxon>Micrococcales</taxon>
        <taxon>Microbacteriaceae</taxon>
        <taxon>Subtercola</taxon>
    </lineage>
</organism>
<comment type="subcellular location">
    <subcellularLocation>
        <location evidence="1">Cell envelope</location>
    </subcellularLocation>
</comment>
<dbReference type="Gene3D" id="1.50.10.100">
    <property type="entry name" value="Chondroitin AC/alginate lyase"/>
    <property type="match status" value="1"/>
</dbReference>
<proteinExistence type="predicted"/>
<dbReference type="SUPFAM" id="SSF48230">
    <property type="entry name" value="Chondroitin AC/alginate lyase"/>
    <property type="match status" value="1"/>
</dbReference>
<protein>
    <recommendedName>
        <fullName evidence="2">Heparinase II/III-like C-terminal domain-containing protein</fullName>
    </recommendedName>
</protein>
<dbReference type="GO" id="GO:0030313">
    <property type="term" value="C:cell envelope"/>
    <property type="evidence" value="ECO:0007669"/>
    <property type="project" value="UniProtKB-SubCell"/>
</dbReference>
<accession>A0A3E0VQU4</accession>
<reference evidence="3 4" key="1">
    <citation type="submission" date="2017-04" db="EMBL/GenBank/DDBJ databases">
        <title>Comparative genome analysis of Subtercola boreus.</title>
        <authorList>
            <person name="Cho Y.-J."/>
            <person name="Cho A."/>
            <person name="Kim O.-S."/>
            <person name="Lee J.-I."/>
        </authorList>
    </citation>
    <scope>NUCLEOTIDE SEQUENCE [LARGE SCALE GENOMIC DNA]</scope>
    <source>
        <strain evidence="3 4">P27479</strain>
    </source>
</reference>
<evidence type="ECO:0000313" key="3">
    <source>
        <dbReference type="EMBL" id="RFA11828.1"/>
    </source>
</evidence>
<dbReference type="InterPro" id="IPR012480">
    <property type="entry name" value="Hepar_II_III_C"/>
</dbReference>
<dbReference type="Pfam" id="PF07940">
    <property type="entry name" value="Hepar_II_III_C"/>
    <property type="match status" value="1"/>
</dbReference>
<name>A0A3E0VQU4_9MICO</name>
<dbReference type="EMBL" id="NBXB01000046">
    <property type="protein sequence ID" value="RFA11828.1"/>
    <property type="molecule type" value="Genomic_DNA"/>
</dbReference>
<gene>
    <name evidence="3" type="ORF">B7R22_17595</name>
</gene>
<dbReference type="InterPro" id="IPR008929">
    <property type="entry name" value="Chondroitin_lyas"/>
</dbReference>
<dbReference type="AlphaFoldDB" id="A0A3E0VQU4"/>
<dbReference type="GO" id="GO:0016829">
    <property type="term" value="F:lyase activity"/>
    <property type="evidence" value="ECO:0007669"/>
    <property type="project" value="InterPro"/>
</dbReference>
<dbReference type="PANTHER" id="PTHR38045">
    <property type="entry name" value="CHROMOSOME 1, WHOLE GENOME SHOTGUN SEQUENCE"/>
    <property type="match status" value="1"/>
</dbReference>
<feature type="domain" description="Heparinase II/III-like C-terminal" evidence="2">
    <location>
        <begin position="353"/>
        <end position="525"/>
    </location>
</feature>
<dbReference type="Gene3D" id="2.70.98.70">
    <property type="match status" value="1"/>
</dbReference>
<evidence type="ECO:0000313" key="4">
    <source>
        <dbReference type="Proteomes" id="UP000256541"/>
    </source>
</evidence>
<dbReference type="PANTHER" id="PTHR38045:SF1">
    <property type="entry name" value="HEPARINASE II_III-LIKE PROTEIN"/>
    <property type="match status" value="1"/>
</dbReference>
<dbReference type="Proteomes" id="UP000256541">
    <property type="component" value="Unassembled WGS sequence"/>
</dbReference>
<evidence type="ECO:0000256" key="1">
    <source>
        <dbReference type="ARBA" id="ARBA00004196"/>
    </source>
</evidence>